<comment type="caution">
    <text evidence="3">The sequence shown here is derived from an EMBL/GenBank/DDBJ whole genome shotgun (WGS) entry which is preliminary data.</text>
</comment>
<organism evidence="3 4">
    <name type="scientific">Amycolatopsis alkalitolerans</name>
    <dbReference type="NCBI Taxonomy" id="2547244"/>
    <lineage>
        <taxon>Bacteria</taxon>
        <taxon>Bacillati</taxon>
        <taxon>Actinomycetota</taxon>
        <taxon>Actinomycetes</taxon>
        <taxon>Pseudonocardiales</taxon>
        <taxon>Pseudonocardiaceae</taxon>
        <taxon>Amycolatopsis</taxon>
    </lineage>
</organism>
<reference evidence="3 4" key="1">
    <citation type="submission" date="2019-06" db="EMBL/GenBank/DDBJ databases">
        <title>Amycolatopsis alkalitolerans sp. nov., isolated from Gastrodia elata Blume.</title>
        <authorList>
            <person name="Narsing Rao M.P."/>
            <person name="Li W.J."/>
        </authorList>
    </citation>
    <scope>NUCLEOTIDE SEQUENCE [LARGE SCALE GENOMIC DNA]</scope>
    <source>
        <strain evidence="3 4">SYSUP0005</strain>
    </source>
</reference>
<name>A0A5C4M4Y1_9PSEU</name>
<dbReference type="RefSeq" id="WP_139097287.1">
    <property type="nucleotide sequence ID" value="NZ_VDFW01000011.1"/>
</dbReference>
<keyword evidence="4" id="KW-1185">Reference proteome</keyword>
<keyword evidence="2" id="KW-1277">Toxin-antitoxin system</keyword>
<gene>
    <name evidence="3" type="ORF">FG385_14710</name>
</gene>
<dbReference type="Gene3D" id="3.30.2310.20">
    <property type="entry name" value="RelE-like"/>
    <property type="match status" value="1"/>
</dbReference>
<evidence type="ECO:0000256" key="2">
    <source>
        <dbReference type="ARBA" id="ARBA00022649"/>
    </source>
</evidence>
<dbReference type="InterPro" id="IPR007712">
    <property type="entry name" value="RelE/ParE_toxin"/>
</dbReference>
<evidence type="ECO:0000313" key="3">
    <source>
        <dbReference type="EMBL" id="TNC25350.1"/>
    </source>
</evidence>
<comment type="similarity">
    <text evidence="1">Belongs to the RelE toxin family.</text>
</comment>
<evidence type="ECO:0000313" key="4">
    <source>
        <dbReference type="Proteomes" id="UP000305546"/>
    </source>
</evidence>
<dbReference type="PANTHER" id="PTHR35601">
    <property type="entry name" value="TOXIN RELE"/>
    <property type="match status" value="1"/>
</dbReference>
<dbReference type="OrthoDB" id="5326046at2"/>
<accession>A0A5C4M4Y1</accession>
<dbReference type="Pfam" id="PF05016">
    <property type="entry name" value="ParE_toxin"/>
    <property type="match status" value="1"/>
</dbReference>
<protein>
    <submittedName>
        <fullName evidence="3">Type II toxin-antitoxin system RelE/ParE family toxin</fullName>
    </submittedName>
</protein>
<evidence type="ECO:0000256" key="1">
    <source>
        <dbReference type="ARBA" id="ARBA00006226"/>
    </source>
</evidence>
<dbReference type="Proteomes" id="UP000305546">
    <property type="component" value="Unassembled WGS sequence"/>
</dbReference>
<dbReference type="PANTHER" id="PTHR35601:SF1">
    <property type="entry name" value="TOXIN RELE"/>
    <property type="match status" value="1"/>
</dbReference>
<sequence>MSYSIEITREALRALAKLDKPIRRRLQAAIDKLGSEPRPHGARALQGLKGAYRVRVGDYRVVYTIDDGRLIVVIVDLGHRREIYRNL</sequence>
<proteinExistence type="inferred from homology"/>
<dbReference type="EMBL" id="VDFW01000011">
    <property type="protein sequence ID" value="TNC25350.1"/>
    <property type="molecule type" value="Genomic_DNA"/>
</dbReference>
<dbReference type="InterPro" id="IPR035093">
    <property type="entry name" value="RelE/ParE_toxin_dom_sf"/>
</dbReference>
<dbReference type="AlphaFoldDB" id="A0A5C4M4Y1"/>
<dbReference type="SUPFAM" id="SSF143011">
    <property type="entry name" value="RelE-like"/>
    <property type="match status" value="1"/>
</dbReference>
<dbReference type="NCBIfam" id="TIGR02385">
    <property type="entry name" value="RelE_StbE"/>
    <property type="match status" value="1"/>
</dbReference>